<feature type="compositionally biased region" description="Basic and acidic residues" evidence="2">
    <location>
        <begin position="1204"/>
        <end position="1227"/>
    </location>
</feature>
<feature type="domain" description="Globin" evidence="4">
    <location>
        <begin position="623"/>
        <end position="908"/>
    </location>
</feature>
<sequence length="1478" mass="167074">MSKKSDVKQSLIAYTVDPTECPFREFRDNELSIDSWGMGPAAFRASHVMSKIPIKPHAEQAWADDQTQPLPRSVRQFLHGWIRAEDLAYNRWEAEVAIFEDANDIAKMNITDIQLSHAQVLLRSSFCRAVLSICYILERIDSVVVEHQWENFTFTIGPEGWRARYHIYSPGLKPGGGAQHRPTLSKNGCYLVRLFYLGAWRCVWVSDLVPIDATDSPLLPFSPIVCHAPPKPGLKMGPTAVTSQVVHLWPLLICKALLKLAAPDMNSDEGADFEDESMPEFDILHTLTGAMNLTHRIRGDLADPHRLWELITSEVSVFSWDEDSDTMLSTTKTKSTKKPTTKETSSVRRNAVATILIEDTKCQPPYALPGITPGHEMVLLVTMARDLPLKKPLPEPDVPLWKTYRWVDWARQHGLYEAYDCPRTKFLKVNGLLKLSHAPHLLDVQSTESVKKGVKDVNRSGNINSSNQQFKEELREWIQFDALSKRIKEVNILFFPSMYQYTTAASSPPLRVTKAPTNKALDIPAPKSSPLYLQIDGPDENVLRISLVMLHPRVLFNCGLPVIDYIEPAYLLLEVFEWFKDCELPRAKAYIATRGYDSVEVSFEPGRHFCRVWVHSRMNWTAMLLSDSTLVLGGRDVIQSAAVRECPWASRFLTNLSVAFTNWLRASRSSATLTTNDKEFYNSYQPDLEWDEEVVGFNKALLHWMFRQALQSLLSKKLLPQEYQAVCSVLRKYFHDPDFGFPPKPKPPRSLRSIALLDPCDCVLPEAEEIEMLPEQLEEEQQVAEEKPVVDKETMELLLSPPKFPVTSNVCELATEEVPCGILKEEREKVIRKHEAARIIQAHWRGTWARKCLTAPLAVPAEIIKILMDYVFGTFETLSALMNKFFGMYPGARYAYSVASALSGVYGLQQHSGLSPITPKCKWIPFFQGVFYCHAPVKVHFDVQSTLQYSSFMVYDNDTGAQMPQAYNSHVTFDIHPNDHGYTVMGNGTLTQAQGAYSDAHWQLTVLTSISDVFHVCDNEEGGCKEIPLPSASKLHVDEIFIPNRRNILGGIQIFVSKHEAIRFRAAATSSDLEMEAILRTTGPDGEIEEVGRCAGTGELLWPYIRLEPTPTNLLVTPAKKRSMSNLNAADPSSIYSSARSLKVPKQKPSSAGPKARSAMKLKDTKIIVEPRQYTIEVIAPKGWPLTLQQWNRVDEVRNSLEVAKVDATPKKPAKEKPSSAKERDKSPPAQHRQPQPGDAYVELECSLSIGGGSIARRDDERDLQFSAARKAWDAREPGRNLRGALIRKEFRADFLEALPPPPSESTMSVKEELYPEEMEGEHKKGADAPQQQGPTPATESAELEVEEESEEESLYLTMPEQLKDKFIPLYFVPFCTKEEDENERILITSDIAKKTKQRRQDKIEAALDRMRELQHYNEVHVLGRQKGRARLLETLFVDSQWNPDLAEVLEERDDAIAQEALNRTLSATKKKQEAKKK</sequence>
<proteinExistence type="predicted"/>
<feature type="compositionally biased region" description="Acidic residues" evidence="2">
    <location>
        <begin position="1342"/>
        <end position="1351"/>
    </location>
</feature>
<accession>A0AAV1JFW6</accession>
<evidence type="ECO:0000313" key="5">
    <source>
        <dbReference type="EMBL" id="CAK1546934.1"/>
    </source>
</evidence>
<dbReference type="PROSITE" id="PS50203">
    <property type="entry name" value="CALPAIN_CAT"/>
    <property type="match status" value="1"/>
</dbReference>
<protein>
    <recommendedName>
        <fullName evidence="7">Androglobin</fullName>
    </recommendedName>
</protein>
<organism evidence="5 6">
    <name type="scientific">Leptosia nina</name>
    <dbReference type="NCBI Taxonomy" id="320188"/>
    <lineage>
        <taxon>Eukaryota</taxon>
        <taxon>Metazoa</taxon>
        <taxon>Ecdysozoa</taxon>
        <taxon>Arthropoda</taxon>
        <taxon>Hexapoda</taxon>
        <taxon>Insecta</taxon>
        <taxon>Pterygota</taxon>
        <taxon>Neoptera</taxon>
        <taxon>Endopterygota</taxon>
        <taxon>Lepidoptera</taxon>
        <taxon>Glossata</taxon>
        <taxon>Ditrysia</taxon>
        <taxon>Papilionoidea</taxon>
        <taxon>Pieridae</taxon>
        <taxon>Pierinae</taxon>
        <taxon>Leptosia</taxon>
    </lineage>
</organism>
<feature type="compositionally biased region" description="Polar residues" evidence="2">
    <location>
        <begin position="1330"/>
        <end position="1339"/>
    </location>
</feature>
<dbReference type="InterPro" id="IPR038765">
    <property type="entry name" value="Papain-like_cys_pep_sf"/>
</dbReference>
<comment type="caution">
    <text evidence="1">Lacks conserved residue(s) required for the propagation of feature annotation.</text>
</comment>
<dbReference type="PROSITE" id="PS50096">
    <property type="entry name" value="IQ"/>
    <property type="match status" value="1"/>
</dbReference>
<evidence type="ECO:0000259" key="4">
    <source>
        <dbReference type="PROSITE" id="PS52042"/>
    </source>
</evidence>
<dbReference type="GO" id="GO:0004198">
    <property type="term" value="F:calcium-dependent cysteine-type endopeptidase activity"/>
    <property type="evidence" value="ECO:0007669"/>
    <property type="project" value="InterPro"/>
</dbReference>
<dbReference type="GO" id="GO:0006508">
    <property type="term" value="P:proteolysis"/>
    <property type="evidence" value="ECO:0007669"/>
    <property type="project" value="InterPro"/>
</dbReference>
<feature type="domain" description="Calpain catalytic" evidence="3">
    <location>
        <begin position="61"/>
        <end position="401"/>
    </location>
</feature>
<dbReference type="PANTHER" id="PTHR46298">
    <property type="entry name" value="ANDROGLOBIN"/>
    <property type="match status" value="1"/>
</dbReference>
<evidence type="ECO:0000256" key="1">
    <source>
        <dbReference type="PROSITE-ProRule" id="PRU00239"/>
    </source>
</evidence>
<dbReference type="SUPFAM" id="SSF54001">
    <property type="entry name" value="Cysteine proteinases"/>
    <property type="match status" value="1"/>
</dbReference>
<dbReference type="Pfam" id="PF22069">
    <property type="entry name" value="Androglobin_IV"/>
    <property type="match status" value="1"/>
</dbReference>
<dbReference type="InterPro" id="IPR057249">
    <property type="entry name" value="Globin_CP_ADGB"/>
</dbReference>
<dbReference type="InterPro" id="IPR053033">
    <property type="entry name" value="Androglobin-like"/>
</dbReference>
<dbReference type="PROSITE" id="PS52042">
    <property type="entry name" value="GLOBIN_CP_ADGB"/>
    <property type="match status" value="1"/>
</dbReference>
<reference evidence="5 6" key="1">
    <citation type="submission" date="2023-11" db="EMBL/GenBank/DDBJ databases">
        <authorList>
            <person name="Okamura Y."/>
        </authorList>
    </citation>
    <scope>NUCLEOTIDE SEQUENCE [LARGE SCALE GENOMIC DNA]</scope>
</reference>
<dbReference type="InterPro" id="IPR054094">
    <property type="entry name" value="Androglobin_IV"/>
</dbReference>
<evidence type="ECO:0008006" key="7">
    <source>
        <dbReference type="Google" id="ProtNLM"/>
    </source>
</evidence>
<feature type="region of interest" description="Disordered" evidence="2">
    <location>
        <begin position="1204"/>
        <end position="1238"/>
    </location>
</feature>
<dbReference type="InterPro" id="IPR001300">
    <property type="entry name" value="Peptidase_C2_calpain_cat"/>
</dbReference>
<name>A0AAV1JFW6_9NEOP</name>
<evidence type="ECO:0000256" key="2">
    <source>
        <dbReference type="SAM" id="MobiDB-lite"/>
    </source>
</evidence>
<keyword evidence="6" id="KW-1185">Reference proteome</keyword>
<evidence type="ECO:0000259" key="3">
    <source>
        <dbReference type="PROSITE" id="PS50203"/>
    </source>
</evidence>
<evidence type="ECO:0000313" key="6">
    <source>
        <dbReference type="Proteomes" id="UP001497472"/>
    </source>
</evidence>
<feature type="region of interest" description="Disordered" evidence="2">
    <location>
        <begin position="1297"/>
        <end position="1351"/>
    </location>
</feature>
<dbReference type="Proteomes" id="UP001497472">
    <property type="component" value="Unassembled WGS sequence"/>
</dbReference>
<gene>
    <name evidence="5" type="ORF">LNINA_LOCUS6441</name>
</gene>
<feature type="region of interest" description="Disordered" evidence="2">
    <location>
        <begin position="1138"/>
        <end position="1160"/>
    </location>
</feature>
<dbReference type="PANTHER" id="PTHR46298:SF1">
    <property type="entry name" value="ANDROGLOBIN"/>
    <property type="match status" value="1"/>
</dbReference>
<comment type="caution">
    <text evidence="5">The sequence shown here is derived from an EMBL/GenBank/DDBJ whole genome shotgun (WGS) entry which is preliminary data.</text>
</comment>
<dbReference type="EMBL" id="CAVLEF010000009">
    <property type="protein sequence ID" value="CAK1546934.1"/>
    <property type="molecule type" value="Genomic_DNA"/>
</dbReference>
<dbReference type="CDD" id="cd22307">
    <property type="entry name" value="Adgb_C_mid-like"/>
    <property type="match status" value="1"/>
</dbReference>